<protein>
    <submittedName>
        <fullName evidence="1">Uncharacterized protein</fullName>
    </submittedName>
</protein>
<dbReference type="EMBL" id="CADEBD010000494">
    <property type="protein sequence ID" value="CAB3256604.1"/>
    <property type="molecule type" value="Genomic_DNA"/>
</dbReference>
<proteinExistence type="predicted"/>
<comment type="caution">
    <text evidence="1">The sequence shown here is derived from an EMBL/GenBank/DDBJ whole genome shotgun (WGS) entry which is preliminary data.</text>
</comment>
<dbReference type="AlphaFoldDB" id="A0A8S1BCI7"/>
<organism evidence="1 2">
    <name type="scientific">Arctia plantaginis</name>
    <name type="common">Wood tiger moth</name>
    <name type="synonym">Phalaena plantaginis</name>
    <dbReference type="NCBI Taxonomy" id="874455"/>
    <lineage>
        <taxon>Eukaryota</taxon>
        <taxon>Metazoa</taxon>
        <taxon>Ecdysozoa</taxon>
        <taxon>Arthropoda</taxon>
        <taxon>Hexapoda</taxon>
        <taxon>Insecta</taxon>
        <taxon>Pterygota</taxon>
        <taxon>Neoptera</taxon>
        <taxon>Endopterygota</taxon>
        <taxon>Lepidoptera</taxon>
        <taxon>Glossata</taxon>
        <taxon>Ditrysia</taxon>
        <taxon>Noctuoidea</taxon>
        <taxon>Erebidae</taxon>
        <taxon>Arctiinae</taxon>
        <taxon>Arctia</taxon>
    </lineage>
</organism>
<name>A0A8S1BCI7_ARCPL</name>
<evidence type="ECO:0000313" key="1">
    <source>
        <dbReference type="EMBL" id="CAB3256604.1"/>
    </source>
</evidence>
<accession>A0A8S1BCI7</accession>
<dbReference type="Proteomes" id="UP000494256">
    <property type="component" value="Unassembled WGS sequence"/>
</dbReference>
<evidence type="ECO:0000313" key="2">
    <source>
        <dbReference type="Proteomes" id="UP000494256"/>
    </source>
</evidence>
<sequence length="66" mass="7694">MDDFRISTYRNVTSVSHREADASARSFHGSKHVQNVRHVASGSRQQWRIPRFGLPQVYVRCTYELT</sequence>
<gene>
    <name evidence="1" type="ORF">APLA_LOCUS15642</name>
</gene>
<dbReference type="OrthoDB" id="6621861at2759"/>
<reference evidence="1 2" key="1">
    <citation type="submission" date="2020-04" db="EMBL/GenBank/DDBJ databases">
        <authorList>
            <person name="Wallbank WR R."/>
            <person name="Pardo Diaz C."/>
            <person name="Kozak K."/>
            <person name="Martin S."/>
            <person name="Jiggins C."/>
            <person name="Moest M."/>
            <person name="Warren A I."/>
            <person name="Byers J.R.P. K."/>
            <person name="Montejo-Kovacevich G."/>
            <person name="Yen C E."/>
        </authorList>
    </citation>
    <scope>NUCLEOTIDE SEQUENCE [LARGE SCALE GENOMIC DNA]</scope>
</reference>